<dbReference type="RefSeq" id="WP_327606156.1">
    <property type="nucleotide sequence ID" value="NZ_JARZFX010000001.1"/>
</dbReference>
<dbReference type="InterPro" id="IPR038449">
    <property type="entry name" value="SirA_sf"/>
</dbReference>
<sequence>MVYEYSVFWIREEIANHYYRKSDILFRFLRDYQNSKNREDLESQYFYITNTFPSDKLISHIEDYYTHDIRIEIKGTSIKIYRNLRCISLHIERKHLKFRCKTLQDAEELLFPMLRCFQPLLFITGNNLSNFGWISPMILTSNYQSEQVLYSYL</sequence>
<gene>
    <name evidence="1" type="primary">sirA</name>
    <name evidence="1" type="ORF">QGM71_03715</name>
</gene>
<dbReference type="InterPro" id="IPR019683">
    <property type="entry name" value="SirA"/>
</dbReference>
<evidence type="ECO:0000313" key="1">
    <source>
        <dbReference type="EMBL" id="MEC5422599.1"/>
    </source>
</evidence>
<comment type="caution">
    <text evidence="1">The sequence shown here is derived from an EMBL/GenBank/DDBJ whole genome shotgun (WGS) entry which is preliminary data.</text>
</comment>
<protein>
    <submittedName>
        <fullName evidence="1">Sporulation inhibitor of replication protein SirA</fullName>
    </submittedName>
</protein>
<dbReference type="EMBL" id="JARZFX010000001">
    <property type="protein sequence ID" value="MEC5422599.1"/>
    <property type="molecule type" value="Genomic_DNA"/>
</dbReference>
<proteinExistence type="predicted"/>
<keyword evidence="2" id="KW-1185">Reference proteome</keyword>
<name>A0ABU6KDT1_9BACI</name>
<reference evidence="1 2" key="1">
    <citation type="journal article" date="2024" name="Int. J. Syst. Evol. Microbiol.">
        <title>Virgibacillus tibetensis sp. nov., isolated from salt lake on the Tibetan Plateau of China.</title>
        <authorList>
            <person name="Phurbu D."/>
            <person name="Liu Z.-X."/>
            <person name="Wang R."/>
            <person name="Zheng Y.-Y."/>
            <person name="Liu H.-C."/>
            <person name="Zhou Y.-G."/>
            <person name="Yu Y.-J."/>
            <person name="Li A.-H."/>
        </authorList>
    </citation>
    <scope>NUCLEOTIDE SEQUENCE [LARGE SCALE GENOMIC DNA]</scope>
    <source>
        <strain evidence="1 2">C22-A2</strain>
    </source>
</reference>
<accession>A0ABU6KDT1</accession>
<dbReference type="Pfam" id="PF10747">
    <property type="entry name" value="SirA"/>
    <property type="match status" value="1"/>
</dbReference>
<evidence type="ECO:0000313" key="2">
    <source>
        <dbReference type="Proteomes" id="UP001335737"/>
    </source>
</evidence>
<dbReference type="Proteomes" id="UP001335737">
    <property type="component" value="Unassembled WGS sequence"/>
</dbReference>
<organism evidence="1 2">
    <name type="scientific">Virgibacillus tibetensis</name>
    <dbReference type="NCBI Taxonomy" id="3042313"/>
    <lineage>
        <taxon>Bacteria</taxon>
        <taxon>Bacillati</taxon>
        <taxon>Bacillota</taxon>
        <taxon>Bacilli</taxon>
        <taxon>Bacillales</taxon>
        <taxon>Bacillaceae</taxon>
        <taxon>Virgibacillus</taxon>
    </lineage>
</organism>
<dbReference type="Gene3D" id="3.30.310.250">
    <property type="entry name" value="Sporulation inhibitor of replication protein SirA"/>
    <property type="match status" value="1"/>
</dbReference>